<sequence length="425" mass="48057">MCYSDEEEEESSTSAVQVVPAPVSSSAAMVDASPVVFSPVKMEETESPVFNSNIFIMLCLTRAANQSIIDRDRRHIMRSTSSSTSGDSSSWWNQHPQTRSRPSVNSGCVVAYKAWLLLLLLPQLIGPAGMSLGCPPASCAATLANNHFFLAVVFLWPKLEEPGSLAQMTTQFTKLFSFILASVSDPPQQPLPPAYRMQCHSCMSGYLEDQFLYISHLYRRPLALLKKLHRCLFTLRMNDKVGGRRRYGFMRGCLSDILHYNRSAVRVYEHGSSAAHRSSSSSPTSNSYCSLVRLRDLFISSDRYAFDAHDHVELCTCVRPLCNTAATSKTPHNGIFLIITVLTVYFAFWILDLDSRQLLQKRPHCELTPQKGNYEQQLRHHTINCNIRKPLLRLNPKRVLLLDNTYTKKTLISHQRPRRIILTDI</sequence>
<keyword evidence="2" id="KW-0812">Transmembrane</keyword>
<dbReference type="AlphaFoldDB" id="A0A915DDJ0"/>
<dbReference type="InterPro" id="IPR010558">
    <property type="entry name" value="Ly-6-related"/>
</dbReference>
<keyword evidence="3" id="KW-1185">Reference proteome</keyword>
<keyword evidence="2" id="KW-1133">Transmembrane helix</keyword>
<evidence type="ECO:0000256" key="1">
    <source>
        <dbReference type="SAM" id="MobiDB-lite"/>
    </source>
</evidence>
<dbReference type="GO" id="GO:0042048">
    <property type="term" value="P:olfactory behavior"/>
    <property type="evidence" value="ECO:0007669"/>
    <property type="project" value="TreeGrafter"/>
</dbReference>
<reference evidence="4" key="1">
    <citation type="submission" date="2022-11" db="UniProtKB">
        <authorList>
            <consortium name="WormBaseParasite"/>
        </authorList>
    </citation>
    <scope>IDENTIFICATION</scope>
</reference>
<proteinExistence type="predicted"/>
<feature type="compositionally biased region" description="Low complexity" evidence="1">
    <location>
        <begin position="79"/>
        <end position="90"/>
    </location>
</feature>
<dbReference type="PANTHER" id="PTHR34722">
    <property type="entry name" value="HOMOLOG OF ODR-2 (TWO)-RELATED"/>
    <property type="match status" value="1"/>
</dbReference>
<dbReference type="PANTHER" id="PTHR34722:SF3">
    <property type="entry name" value="HOMOLOG OF ODR-2 (TWO)"/>
    <property type="match status" value="1"/>
</dbReference>
<feature type="region of interest" description="Disordered" evidence="1">
    <location>
        <begin position="78"/>
        <end position="103"/>
    </location>
</feature>
<feature type="compositionally biased region" description="Polar residues" evidence="1">
    <location>
        <begin position="91"/>
        <end position="103"/>
    </location>
</feature>
<protein>
    <submittedName>
        <fullName evidence="4">Uncharacterized protein</fullName>
    </submittedName>
</protein>
<dbReference type="Proteomes" id="UP000887574">
    <property type="component" value="Unplaced"/>
</dbReference>
<dbReference type="WBParaSite" id="jg18087">
    <property type="protein sequence ID" value="jg18087"/>
    <property type="gene ID" value="jg18087"/>
</dbReference>
<dbReference type="GO" id="GO:0030424">
    <property type="term" value="C:axon"/>
    <property type="evidence" value="ECO:0007669"/>
    <property type="project" value="TreeGrafter"/>
</dbReference>
<accession>A0A915DDJ0</accession>
<evidence type="ECO:0000313" key="4">
    <source>
        <dbReference type="WBParaSite" id="jg18087"/>
    </source>
</evidence>
<name>A0A915DDJ0_9BILA</name>
<evidence type="ECO:0000313" key="3">
    <source>
        <dbReference type="Proteomes" id="UP000887574"/>
    </source>
</evidence>
<dbReference type="GO" id="GO:0043025">
    <property type="term" value="C:neuronal cell body"/>
    <property type="evidence" value="ECO:0007669"/>
    <property type="project" value="TreeGrafter"/>
</dbReference>
<feature type="transmembrane region" description="Helical" evidence="2">
    <location>
        <begin position="334"/>
        <end position="353"/>
    </location>
</feature>
<keyword evidence="2" id="KW-0472">Membrane</keyword>
<evidence type="ECO:0000256" key="2">
    <source>
        <dbReference type="SAM" id="Phobius"/>
    </source>
</evidence>
<dbReference type="Pfam" id="PF06579">
    <property type="entry name" value="Ly-6_related"/>
    <property type="match status" value="1"/>
</dbReference>
<organism evidence="3 4">
    <name type="scientific">Ditylenchus dipsaci</name>
    <dbReference type="NCBI Taxonomy" id="166011"/>
    <lineage>
        <taxon>Eukaryota</taxon>
        <taxon>Metazoa</taxon>
        <taxon>Ecdysozoa</taxon>
        <taxon>Nematoda</taxon>
        <taxon>Chromadorea</taxon>
        <taxon>Rhabditida</taxon>
        <taxon>Tylenchina</taxon>
        <taxon>Tylenchomorpha</taxon>
        <taxon>Sphaerularioidea</taxon>
        <taxon>Anguinidae</taxon>
        <taxon>Anguininae</taxon>
        <taxon>Ditylenchus</taxon>
    </lineage>
</organism>
<dbReference type="GO" id="GO:1990834">
    <property type="term" value="P:response to odorant"/>
    <property type="evidence" value="ECO:0007669"/>
    <property type="project" value="TreeGrafter"/>
</dbReference>